<reference evidence="7" key="1">
    <citation type="journal article" date="2019" name="Int. J. Syst. Evol. Microbiol.">
        <title>The Global Catalogue of Microorganisms (GCM) 10K type strain sequencing project: providing services to taxonomists for standard genome sequencing and annotation.</title>
        <authorList>
            <consortium name="The Broad Institute Genomics Platform"/>
            <consortium name="The Broad Institute Genome Sequencing Center for Infectious Disease"/>
            <person name="Wu L."/>
            <person name="Ma J."/>
        </authorList>
    </citation>
    <scope>NUCLEOTIDE SEQUENCE [LARGE SCALE GENOMIC DNA]</scope>
    <source>
        <strain evidence="7">CGMCC 1.15480</strain>
    </source>
</reference>
<comment type="similarity">
    <text evidence="1">Belongs to the glycosyltransferase 2 family.</text>
</comment>
<accession>A0ABQ1NPE1</accession>
<comment type="caution">
    <text evidence="6">The sequence shown here is derived from an EMBL/GenBank/DDBJ whole genome shotgun (WGS) entry which is preliminary data.</text>
</comment>
<name>A0ABQ1NPE1_9MICC</name>
<feature type="compositionally biased region" description="Basic and acidic residues" evidence="4">
    <location>
        <begin position="300"/>
        <end position="310"/>
    </location>
</feature>
<dbReference type="Gene3D" id="3.90.550.10">
    <property type="entry name" value="Spore Coat Polysaccharide Biosynthesis Protein SpsA, Chain A"/>
    <property type="match status" value="1"/>
</dbReference>
<evidence type="ECO:0000313" key="6">
    <source>
        <dbReference type="EMBL" id="GGC81888.1"/>
    </source>
</evidence>
<feature type="compositionally biased region" description="Low complexity" evidence="4">
    <location>
        <begin position="286"/>
        <end position="299"/>
    </location>
</feature>
<feature type="region of interest" description="Disordered" evidence="4">
    <location>
        <begin position="286"/>
        <end position="310"/>
    </location>
</feature>
<keyword evidence="7" id="KW-1185">Reference proteome</keyword>
<dbReference type="PANTHER" id="PTHR43685:SF5">
    <property type="entry name" value="GLYCOSYLTRANSFERASE EPSE-RELATED"/>
    <property type="match status" value="1"/>
</dbReference>
<evidence type="ECO:0000256" key="4">
    <source>
        <dbReference type="SAM" id="MobiDB-lite"/>
    </source>
</evidence>
<dbReference type="EMBL" id="BMJI01000001">
    <property type="protein sequence ID" value="GGC81888.1"/>
    <property type="molecule type" value="Genomic_DNA"/>
</dbReference>
<proteinExistence type="inferred from homology"/>
<evidence type="ECO:0000313" key="7">
    <source>
        <dbReference type="Proteomes" id="UP000597761"/>
    </source>
</evidence>
<dbReference type="InterPro" id="IPR029044">
    <property type="entry name" value="Nucleotide-diphossugar_trans"/>
</dbReference>
<evidence type="ECO:0000256" key="1">
    <source>
        <dbReference type="ARBA" id="ARBA00006739"/>
    </source>
</evidence>
<feature type="domain" description="Glycosyltransferase 2-like" evidence="5">
    <location>
        <begin position="18"/>
        <end position="169"/>
    </location>
</feature>
<organism evidence="6 7">
    <name type="scientific">Tersicoccus solisilvae</name>
    <dbReference type="NCBI Taxonomy" id="1882339"/>
    <lineage>
        <taxon>Bacteria</taxon>
        <taxon>Bacillati</taxon>
        <taxon>Actinomycetota</taxon>
        <taxon>Actinomycetes</taxon>
        <taxon>Micrococcales</taxon>
        <taxon>Micrococcaceae</taxon>
        <taxon>Tersicoccus</taxon>
    </lineage>
</organism>
<evidence type="ECO:0000256" key="2">
    <source>
        <dbReference type="ARBA" id="ARBA00022676"/>
    </source>
</evidence>
<evidence type="ECO:0000256" key="3">
    <source>
        <dbReference type="ARBA" id="ARBA00022679"/>
    </source>
</evidence>
<dbReference type="PANTHER" id="PTHR43685">
    <property type="entry name" value="GLYCOSYLTRANSFERASE"/>
    <property type="match status" value="1"/>
</dbReference>
<dbReference type="RefSeq" id="WP_229659710.1">
    <property type="nucleotide sequence ID" value="NZ_BMJI01000001.1"/>
</dbReference>
<keyword evidence="2" id="KW-0328">Glycosyltransferase</keyword>
<dbReference type="InterPro" id="IPR050834">
    <property type="entry name" value="Glycosyltransf_2"/>
</dbReference>
<protein>
    <recommendedName>
        <fullName evidence="5">Glycosyltransferase 2-like domain-containing protein</fullName>
    </recommendedName>
</protein>
<dbReference type="Proteomes" id="UP000597761">
    <property type="component" value="Unassembled WGS sequence"/>
</dbReference>
<dbReference type="InterPro" id="IPR001173">
    <property type="entry name" value="Glyco_trans_2-like"/>
</dbReference>
<evidence type="ECO:0000259" key="5">
    <source>
        <dbReference type="Pfam" id="PF00535"/>
    </source>
</evidence>
<gene>
    <name evidence="6" type="ORF">GCM10011512_05800</name>
</gene>
<dbReference type="SUPFAM" id="SSF53448">
    <property type="entry name" value="Nucleotide-diphospho-sugar transferases"/>
    <property type="match status" value="1"/>
</dbReference>
<keyword evidence="3" id="KW-0808">Transferase</keyword>
<dbReference type="Pfam" id="PF00535">
    <property type="entry name" value="Glycos_transf_2"/>
    <property type="match status" value="1"/>
</dbReference>
<sequence length="310" mass="32279">MAASAEPGSGATLADRVTVVIATRNRRDELLAHLRHHEAPVIVVDNASTDGTAAAVAAACPEVTVIPLMVNAGAAARTLGAQFAHTPFVAFADDDSWWAPGALATAADVFDAHPRLGALAGSLVVGPDEEQDPINAVLAASPLGTPPGWPGPALLGFVACGTIVRRRAFLAVGGFDDVVRFPGEEERLALDLVDAGWQVAHVAEVRAHHHPSTRRESDARRQAELIRSRLLTSVLRRGWPVVARQAAAALVSAGGWWALAGAIRRTPAALRARRRLTPATEASLAALRGSAPAPAAHAPTGERRDPAGAR</sequence>